<gene>
    <name evidence="1" type="ORF">HID58_034084</name>
</gene>
<proteinExistence type="predicted"/>
<dbReference type="EMBL" id="JAGKQM010000009">
    <property type="protein sequence ID" value="KAH0910763.1"/>
    <property type="molecule type" value="Genomic_DNA"/>
</dbReference>
<organism evidence="1 2">
    <name type="scientific">Brassica napus</name>
    <name type="common">Rape</name>
    <dbReference type="NCBI Taxonomy" id="3708"/>
    <lineage>
        <taxon>Eukaryota</taxon>
        <taxon>Viridiplantae</taxon>
        <taxon>Streptophyta</taxon>
        <taxon>Embryophyta</taxon>
        <taxon>Tracheophyta</taxon>
        <taxon>Spermatophyta</taxon>
        <taxon>Magnoliopsida</taxon>
        <taxon>eudicotyledons</taxon>
        <taxon>Gunneridae</taxon>
        <taxon>Pentapetalae</taxon>
        <taxon>rosids</taxon>
        <taxon>malvids</taxon>
        <taxon>Brassicales</taxon>
        <taxon>Brassicaceae</taxon>
        <taxon>Brassiceae</taxon>
        <taxon>Brassica</taxon>
    </lineage>
</organism>
<dbReference type="Proteomes" id="UP000824890">
    <property type="component" value="Unassembled WGS sequence"/>
</dbReference>
<evidence type="ECO:0000313" key="1">
    <source>
        <dbReference type="EMBL" id="KAH0910763.1"/>
    </source>
</evidence>
<evidence type="ECO:0000313" key="2">
    <source>
        <dbReference type="Proteomes" id="UP000824890"/>
    </source>
</evidence>
<evidence type="ECO:0008006" key="3">
    <source>
        <dbReference type="Google" id="ProtNLM"/>
    </source>
</evidence>
<accession>A0ABQ8C2C2</accession>
<feature type="non-terminal residue" evidence="1">
    <location>
        <position position="80"/>
    </location>
</feature>
<reference evidence="1 2" key="1">
    <citation type="submission" date="2021-05" db="EMBL/GenBank/DDBJ databases">
        <title>Genome Assembly of Synthetic Allotetraploid Brassica napus Reveals Homoeologous Exchanges between Subgenomes.</title>
        <authorList>
            <person name="Davis J.T."/>
        </authorList>
    </citation>
    <scope>NUCLEOTIDE SEQUENCE [LARGE SCALE GENOMIC DNA]</scope>
    <source>
        <strain evidence="2">cv. Da-Ae</strain>
        <tissue evidence="1">Seedling</tissue>
    </source>
</reference>
<name>A0ABQ8C2C2_BRANA</name>
<keyword evidence="2" id="KW-1185">Reference proteome</keyword>
<protein>
    <recommendedName>
        <fullName evidence="3">Protein FAR1-RELATED SEQUENCE</fullName>
    </recommendedName>
</protein>
<comment type="caution">
    <text evidence="1">The sequence shown here is derived from an EMBL/GenBank/DDBJ whole genome shotgun (WGS) entry which is preliminary data.</text>
</comment>
<sequence length="80" mass="9807">MSMKVWKDQEKIFEDFYNKTDAIYYPLNNSVAWRRKTMEKVQLKVDYHHEIIHRHQEYITKGKEATKSFVCTLFEMSKED</sequence>